<accession>A0A5B7I1F5</accession>
<comment type="caution">
    <text evidence="2">The sequence shown here is derived from an EMBL/GenBank/DDBJ whole genome shotgun (WGS) entry which is preliminary data.</text>
</comment>
<proteinExistence type="predicted"/>
<reference evidence="2 3" key="1">
    <citation type="submission" date="2019-05" db="EMBL/GenBank/DDBJ databases">
        <title>Another draft genome of Portunus trituberculatus and its Hox gene families provides insights of decapod evolution.</title>
        <authorList>
            <person name="Jeong J.-H."/>
            <person name="Song I."/>
            <person name="Kim S."/>
            <person name="Choi T."/>
            <person name="Kim D."/>
            <person name="Ryu S."/>
            <person name="Kim W."/>
        </authorList>
    </citation>
    <scope>NUCLEOTIDE SEQUENCE [LARGE SCALE GENOMIC DNA]</scope>
    <source>
        <tissue evidence="2">Muscle</tissue>
    </source>
</reference>
<dbReference type="OrthoDB" id="5794312at2759"/>
<dbReference type="AlphaFoldDB" id="A0A5B7I1F5"/>
<feature type="compositionally biased region" description="Polar residues" evidence="1">
    <location>
        <begin position="84"/>
        <end position="97"/>
    </location>
</feature>
<feature type="compositionally biased region" description="Gly residues" evidence="1">
    <location>
        <begin position="57"/>
        <end position="69"/>
    </location>
</feature>
<evidence type="ECO:0000256" key="1">
    <source>
        <dbReference type="SAM" id="MobiDB-lite"/>
    </source>
</evidence>
<gene>
    <name evidence="2" type="ORF">E2C01_069673</name>
</gene>
<feature type="compositionally biased region" description="Pro residues" evidence="1">
    <location>
        <begin position="103"/>
        <end position="118"/>
    </location>
</feature>
<evidence type="ECO:0000313" key="2">
    <source>
        <dbReference type="EMBL" id="MPC75287.1"/>
    </source>
</evidence>
<dbReference type="Proteomes" id="UP000324222">
    <property type="component" value="Unassembled WGS sequence"/>
</dbReference>
<dbReference type="EMBL" id="VSRR010040770">
    <property type="protein sequence ID" value="MPC75287.1"/>
    <property type="molecule type" value="Genomic_DNA"/>
</dbReference>
<feature type="region of interest" description="Disordered" evidence="1">
    <location>
        <begin position="42"/>
        <end position="137"/>
    </location>
</feature>
<sequence>MTVSRQHVVGFEPTLDAWTSVRSQAHHLIHYATCKALPAILVPRGSGSSSSGSSNSVGGGGGGGGGGVGSSSPGSEEDLGSLADLTTDSVSGDSTSLDVAPTMEPPPTFPPTESPPPGYMSEDGDTLPDITDYPGEAHGYASVNANIQMQ</sequence>
<feature type="compositionally biased region" description="Low complexity" evidence="1">
    <location>
        <begin position="45"/>
        <end position="56"/>
    </location>
</feature>
<organism evidence="2 3">
    <name type="scientific">Portunus trituberculatus</name>
    <name type="common">Swimming crab</name>
    <name type="synonym">Neptunus trituberculatus</name>
    <dbReference type="NCBI Taxonomy" id="210409"/>
    <lineage>
        <taxon>Eukaryota</taxon>
        <taxon>Metazoa</taxon>
        <taxon>Ecdysozoa</taxon>
        <taxon>Arthropoda</taxon>
        <taxon>Crustacea</taxon>
        <taxon>Multicrustacea</taxon>
        <taxon>Malacostraca</taxon>
        <taxon>Eumalacostraca</taxon>
        <taxon>Eucarida</taxon>
        <taxon>Decapoda</taxon>
        <taxon>Pleocyemata</taxon>
        <taxon>Brachyura</taxon>
        <taxon>Eubrachyura</taxon>
        <taxon>Portunoidea</taxon>
        <taxon>Portunidae</taxon>
        <taxon>Portuninae</taxon>
        <taxon>Portunus</taxon>
    </lineage>
</organism>
<name>A0A5B7I1F5_PORTR</name>
<keyword evidence="3" id="KW-1185">Reference proteome</keyword>
<protein>
    <submittedName>
        <fullName evidence="2">Uncharacterized protein</fullName>
    </submittedName>
</protein>
<evidence type="ECO:0000313" key="3">
    <source>
        <dbReference type="Proteomes" id="UP000324222"/>
    </source>
</evidence>